<gene>
    <name evidence="1" type="ORF">CRYO30217_01618</name>
</gene>
<sequence>MRVLLLVMLTLVSIICYTQIEDPADYSLQEESKLKNRIKIGLAEAFAGELFYSYERRFGDHIWGEFGIGLTNLYFGEWFLLKSERFTDEIAPVDFDSPIQNRYGKMAKFGITFVTREEESSAIYGTVYFGGEFDYKEFRFSQLQKVDGLAKDNYGDEQLWLTNTFYGIRAKAGANLYFGAFRNKRGKLRSYGLDYSVGLGLAYLQIQRYDEEETVTPSMTIQNRDEYSYTYASNLVTKVRPTFHVSIKFFYSL</sequence>
<proteinExistence type="predicted"/>
<dbReference type="AlphaFoldDB" id="A0A916JMD8"/>
<protein>
    <submittedName>
        <fullName evidence="1">Uncharacterized protein</fullName>
    </submittedName>
</protein>
<dbReference type="RefSeq" id="WP_258541815.1">
    <property type="nucleotide sequence ID" value="NZ_OU015584.1"/>
</dbReference>
<evidence type="ECO:0000313" key="2">
    <source>
        <dbReference type="Proteomes" id="UP000683507"/>
    </source>
</evidence>
<dbReference type="Proteomes" id="UP000683507">
    <property type="component" value="Chromosome"/>
</dbReference>
<keyword evidence="2" id="KW-1185">Reference proteome</keyword>
<dbReference type="KEGG" id="ptan:CRYO30217_01618"/>
<evidence type="ECO:0000313" key="1">
    <source>
        <dbReference type="EMBL" id="CAG5081393.1"/>
    </source>
</evidence>
<accession>A0A916JMD8</accession>
<organism evidence="1 2">
    <name type="scientific">Parvicella tangerina</name>
    <dbReference type="NCBI Taxonomy" id="2829795"/>
    <lineage>
        <taxon>Bacteria</taxon>
        <taxon>Pseudomonadati</taxon>
        <taxon>Bacteroidota</taxon>
        <taxon>Flavobacteriia</taxon>
        <taxon>Flavobacteriales</taxon>
        <taxon>Parvicellaceae</taxon>
        <taxon>Parvicella</taxon>
    </lineage>
</organism>
<name>A0A916JMD8_9FLAO</name>
<dbReference type="EMBL" id="OU015584">
    <property type="protein sequence ID" value="CAG5081393.1"/>
    <property type="molecule type" value="Genomic_DNA"/>
</dbReference>
<reference evidence="1" key="1">
    <citation type="submission" date="2021-04" db="EMBL/GenBank/DDBJ databases">
        <authorList>
            <person name="Rodrigo-Torres L."/>
            <person name="Arahal R. D."/>
            <person name="Lucena T."/>
        </authorList>
    </citation>
    <scope>NUCLEOTIDE SEQUENCE</scope>
    <source>
        <strain evidence="1">AS29M-1</strain>
    </source>
</reference>